<evidence type="ECO:0000256" key="1">
    <source>
        <dbReference type="ARBA" id="ARBA00004477"/>
    </source>
</evidence>
<feature type="transmembrane region" description="Helical" evidence="9">
    <location>
        <begin position="705"/>
        <end position="726"/>
    </location>
</feature>
<accession>A0A0D2HMS4</accession>
<evidence type="ECO:0000313" key="13">
    <source>
        <dbReference type="Proteomes" id="UP000053789"/>
    </source>
</evidence>
<feature type="region of interest" description="Disordered" evidence="8">
    <location>
        <begin position="457"/>
        <end position="482"/>
    </location>
</feature>
<dbReference type="Proteomes" id="UP000053789">
    <property type="component" value="Unassembled WGS sequence"/>
</dbReference>
<keyword evidence="3" id="KW-0732">Signal</keyword>
<dbReference type="GO" id="GO:0008250">
    <property type="term" value="C:oligosaccharyltransferase complex"/>
    <property type="evidence" value="ECO:0007669"/>
    <property type="project" value="InterPro"/>
</dbReference>
<reference evidence="12" key="1">
    <citation type="submission" date="2015-01" db="EMBL/GenBank/DDBJ databases">
        <title>The Genome Sequence of Cladophialophora bantiana CBS 173.52.</title>
        <authorList>
            <consortium name="The Broad Institute Genomics Platform"/>
            <person name="Cuomo C."/>
            <person name="de Hoog S."/>
            <person name="Gorbushina A."/>
            <person name="Stielow B."/>
            <person name="Teixiera M."/>
            <person name="Abouelleil A."/>
            <person name="Chapman S.B."/>
            <person name="Priest M."/>
            <person name="Young S.K."/>
            <person name="Wortman J."/>
            <person name="Nusbaum C."/>
            <person name="Birren B."/>
        </authorList>
    </citation>
    <scope>NUCLEOTIDE SEQUENCE [LARGE SCALE GENOMIC DNA]</scope>
    <source>
        <strain evidence="12">CBS 173.52</strain>
    </source>
</reference>
<dbReference type="HOGENOM" id="CLU_375978_0_0_1"/>
<dbReference type="AlphaFoldDB" id="A0A0D2HMS4"/>
<keyword evidence="4" id="KW-0677">Repeat</keyword>
<evidence type="ECO:0000313" key="12">
    <source>
        <dbReference type="EMBL" id="KIW94673.1"/>
    </source>
</evidence>
<evidence type="ECO:0000256" key="8">
    <source>
        <dbReference type="SAM" id="MobiDB-lite"/>
    </source>
</evidence>
<dbReference type="PANTHER" id="PTHR12640">
    <property type="entry name" value="RIBOPHORIN II"/>
    <property type="match status" value="1"/>
</dbReference>
<dbReference type="InterPro" id="IPR056884">
    <property type="entry name" value="NPHP3-like_N"/>
</dbReference>
<feature type="transmembrane region" description="Helical" evidence="9">
    <location>
        <begin position="639"/>
        <end position="667"/>
    </location>
</feature>
<evidence type="ECO:0000256" key="5">
    <source>
        <dbReference type="ARBA" id="ARBA00022824"/>
    </source>
</evidence>
<dbReference type="PANTHER" id="PTHR12640:SF0">
    <property type="entry name" value="DOLICHYL-DIPHOSPHOOLIGOSACCHARIDE--PROTEIN GLYCOSYLTRANSFERASE SUBUNIT 2"/>
    <property type="match status" value="1"/>
</dbReference>
<dbReference type="InterPro" id="IPR027417">
    <property type="entry name" value="P-loop_NTPase"/>
</dbReference>
<organism evidence="12 13">
    <name type="scientific">Cladophialophora bantiana (strain ATCC 10958 / CBS 173.52 / CDC B-1940 / NIH 8579)</name>
    <name type="common">Xylohypha bantiana</name>
    <dbReference type="NCBI Taxonomy" id="1442370"/>
    <lineage>
        <taxon>Eukaryota</taxon>
        <taxon>Fungi</taxon>
        <taxon>Dikarya</taxon>
        <taxon>Ascomycota</taxon>
        <taxon>Pezizomycotina</taxon>
        <taxon>Eurotiomycetes</taxon>
        <taxon>Chaetothyriomycetidae</taxon>
        <taxon>Chaetothyriales</taxon>
        <taxon>Herpotrichiellaceae</taxon>
        <taxon>Cladophialophora</taxon>
    </lineage>
</organism>
<dbReference type="RefSeq" id="XP_016621342.1">
    <property type="nucleotide sequence ID" value="XM_016762395.1"/>
</dbReference>
<dbReference type="EMBL" id="KN846985">
    <property type="protein sequence ID" value="KIW94673.1"/>
    <property type="molecule type" value="Genomic_DNA"/>
</dbReference>
<dbReference type="UniPathway" id="UPA00378"/>
<comment type="subcellular location">
    <subcellularLocation>
        <location evidence="1">Endoplasmic reticulum membrane</location>
        <topology evidence="1">Multi-pass membrane protein</topology>
    </subcellularLocation>
</comment>
<evidence type="ECO:0000256" key="3">
    <source>
        <dbReference type="ARBA" id="ARBA00022729"/>
    </source>
</evidence>
<proteinExistence type="predicted"/>
<dbReference type="Gene3D" id="3.40.50.300">
    <property type="entry name" value="P-loop containing nucleotide triphosphate hydrolases"/>
    <property type="match status" value="1"/>
</dbReference>
<evidence type="ECO:0000256" key="4">
    <source>
        <dbReference type="ARBA" id="ARBA00022737"/>
    </source>
</evidence>
<dbReference type="Pfam" id="PF24883">
    <property type="entry name" value="NPHP3_N"/>
    <property type="match status" value="1"/>
</dbReference>
<dbReference type="OrthoDB" id="432292at2759"/>
<evidence type="ECO:0000256" key="7">
    <source>
        <dbReference type="ARBA" id="ARBA00023136"/>
    </source>
</evidence>
<name>A0A0D2HMS4_CLAB1</name>
<evidence type="ECO:0000256" key="9">
    <source>
        <dbReference type="SAM" id="Phobius"/>
    </source>
</evidence>
<keyword evidence="6 9" id="KW-1133">Transmembrane helix</keyword>
<keyword evidence="2 9" id="KW-0812">Transmembrane</keyword>
<dbReference type="GeneID" id="27697578"/>
<protein>
    <submittedName>
        <fullName evidence="12">Uncharacterized protein</fullName>
    </submittedName>
</protein>
<feature type="transmembrane region" description="Helical" evidence="9">
    <location>
        <begin position="679"/>
        <end position="699"/>
    </location>
</feature>
<feature type="domain" description="Ribophorin II C-terminal" evidence="11">
    <location>
        <begin position="630"/>
        <end position="733"/>
    </location>
</feature>
<evidence type="ECO:0000259" key="11">
    <source>
        <dbReference type="Pfam" id="PF25147"/>
    </source>
</evidence>
<evidence type="ECO:0000259" key="10">
    <source>
        <dbReference type="Pfam" id="PF24883"/>
    </source>
</evidence>
<dbReference type="InterPro" id="IPR056790">
    <property type="entry name" value="Ribophorin_II_C"/>
</dbReference>
<gene>
    <name evidence="12" type="ORF">Z519_04650</name>
</gene>
<feature type="domain" description="Nephrocystin 3-like N-terminal" evidence="10">
    <location>
        <begin position="85"/>
        <end position="221"/>
    </location>
</feature>
<dbReference type="Pfam" id="PF25147">
    <property type="entry name" value="Ribophorin_II_C"/>
    <property type="match status" value="1"/>
</dbReference>
<dbReference type="GO" id="GO:0006487">
    <property type="term" value="P:protein N-linked glycosylation"/>
    <property type="evidence" value="ECO:0007669"/>
    <property type="project" value="TreeGrafter"/>
</dbReference>
<keyword evidence="13" id="KW-1185">Reference proteome</keyword>
<sequence>MACHFIQGPIRRFLGTIFILDDWEGMLAEVKANVENSRLDMGAVDSSRLKFLYDESQRELRRKIFSCLASNYCEDKKVHPYPVAGSCDWFALTPQYESWISGQTPFLFVTAMAGFGKSVLMKGLVNEASSESSFTSAYYSFRSSCDSKLNTDRPATALCAMLHHLCLKGHYGILQLVEDKYNSGGEALCGDLEELWEILIKAADDSQNPILCFIDALDESAMMIRWPGKDVHFKIMNERPNSEMERIMKLKVEKLPLKPDSRSHLLKRLMERQRYTEGDHTESQTFLWRRLAFESLKLDQRFTGVDVSVIDRLVDDLPDTLSSTYEKLLDRNKESISDYKHMLENARSEFLQVQPTFLGYQHMLDVSDECFRLWYSAYGYGVITFCETFVLGRVLEGIRPDDKLLGVFHLLMEDYEYTTGLSQPHDLTITYQNSERFKELLVRHVTEQDLVELTHRNGEYKPDTTPDMAPDNSPNLPSDLSRKYREMNPDALLTPSQPLSKPVLLGSSDTLKITLITQEGKSAKRPHQAFLLLQDQEGKLDVSYPFSVKESGKAKVELTHKDLPVQFLTSSTLSNTSGLSASIVIASFSTNPGYNSRAFTLEIKTDPNTPLPPAEKSLRYGKLPEIHHIFRSDPRSPPMVISLVFLAAVVGTLPLLAGAWVALGLNLSSLPKAFSASPISHACFMSSIVGIEFVLSLYYTTWNLFQTLPVLGALAVLAFLSGSRALTEVQERRLAGTR</sequence>
<dbReference type="InterPro" id="IPR008814">
    <property type="entry name" value="Swp1"/>
</dbReference>
<evidence type="ECO:0000256" key="2">
    <source>
        <dbReference type="ARBA" id="ARBA00022692"/>
    </source>
</evidence>
<keyword evidence="7 9" id="KW-0472">Membrane</keyword>
<evidence type="ECO:0000256" key="6">
    <source>
        <dbReference type="ARBA" id="ARBA00022989"/>
    </source>
</evidence>
<dbReference type="VEuPathDB" id="FungiDB:Z519_04650"/>
<keyword evidence="5" id="KW-0256">Endoplasmic reticulum</keyword>